<dbReference type="Gene3D" id="3.40.50.150">
    <property type="entry name" value="Vaccinia Virus protein VP39"/>
    <property type="match status" value="1"/>
</dbReference>
<feature type="domain" description="Methyltransferase" evidence="1">
    <location>
        <begin position="25"/>
        <end position="103"/>
    </location>
</feature>
<organism evidence="2 3">
    <name type="scientific">Ideonella livida</name>
    <dbReference type="NCBI Taxonomy" id="2707176"/>
    <lineage>
        <taxon>Bacteria</taxon>
        <taxon>Pseudomonadati</taxon>
        <taxon>Pseudomonadota</taxon>
        <taxon>Betaproteobacteria</taxon>
        <taxon>Burkholderiales</taxon>
        <taxon>Sphaerotilaceae</taxon>
        <taxon>Ideonella</taxon>
    </lineage>
</organism>
<sequence length="188" mass="20331">MHALNTSPSDWIVRWTPLLAPGAQVLDLACGSGRHSRWLQAQGLAVTAVDRDVQALHQVTACGATVVQADLEAEGPYPLAGRQFDGVVVTHYLWRPRWPALLDLVAPGGVLLYETFAAGHERLGRPSRPDFLLQPGELLRVCTGWQVIAFEEGLLQGPDRIVQRIAARRPGPLTAFTPPLRPSPAAAG</sequence>
<protein>
    <submittedName>
        <fullName evidence="2">Class I SAM-dependent methyltransferase</fullName>
    </submittedName>
</protein>
<evidence type="ECO:0000313" key="3">
    <source>
        <dbReference type="Proteomes" id="UP000484255"/>
    </source>
</evidence>
<accession>A0A7C9TGS8</accession>
<dbReference type="CDD" id="cd02440">
    <property type="entry name" value="AdoMet_MTases"/>
    <property type="match status" value="1"/>
</dbReference>
<keyword evidence="2" id="KW-0489">Methyltransferase</keyword>
<keyword evidence="2" id="KW-0808">Transferase</keyword>
<dbReference type="SUPFAM" id="SSF53335">
    <property type="entry name" value="S-adenosyl-L-methionine-dependent methyltransferases"/>
    <property type="match status" value="1"/>
</dbReference>
<evidence type="ECO:0000259" key="1">
    <source>
        <dbReference type="Pfam" id="PF13649"/>
    </source>
</evidence>
<dbReference type="AlphaFoldDB" id="A0A7C9TGS8"/>
<dbReference type="RefSeq" id="WP_163455743.1">
    <property type="nucleotide sequence ID" value="NZ_JAAGOH010000001.1"/>
</dbReference>
<proteinExistence type="predicted"/>
<dbReference type="EMBL" id="JAAGOH010000001">
    <property type="protein sequence ID" value="NDY89900.1"/>
    <property type="molecule type" value="Genomic_DNA"/>
</dbReference>
<dbReference type="GO" id="GO:0008168">
    <property type="term" value="F:methyltransferase activity"/>
    <property type="evidence" value="ECO:0007669"/>
    <property type="project" value="UniProtKB-KW"/>
</dbReference>
<evidence type="ECO:0000313" key="2">
    <source>
        <dbReference type="EMBL" id="NDY89900.1"/>
    </source>
</evidence>
<keyword evidence="3" id="KW-1185">Reference proteome</keyword>
<dbReference type="Pfam" id="PF13649">
    <property type="entry name" value="Methyltransf_25"/>
    <property type="match status" value="1"/>
</dbReference>
<dbReference type="Proteomes" id="UP000484255">
    <property type="component" value="Unassembled WGS sequence"/>
</dbReference>
<dbReference type="InterPro" id="IPR041698">
    <property type="entry name" value="Methyltransf_25"/>
</dbReference>
<name>A0A7C9TGS8_9BURK</name>
<dbReference type="GO" id="GO:0032259">
    <property type="term" value="P:methylation"/>
    <property type="evidence" value="ECO:0007669"/>
    <property type="project" value="UniProtKB-KW"/>
</dbReference>
<comment type="caution">
    <text evidence="2">The sequence shown here is derived from an EMBL/GenBank/DDBJ whole genome shotgun (WGS) entry which is preliminary data.</text>
</comment>
<dbReference type="InterPro" id="IPR029063">
    <property type="entry name" value="SAM-dependent_MTases_sf"/>
</dbReference>
<gene>
    <name evidence="2" type="ORF">G3A44_01680</name>
</gene>
<reference evidence="2 3" key="1">
    <citation type="submission" date="2020-02" db="EMBL/GenBank/DDBJ databases">
        <title>Ideonella bacterium strain TBM-1.</title>
        <authorList>
            <person name="Chen W.-M."/>
        </authorList>
    </citation>
    <scope>NUCLEOTIDE SEQUENCE [LARGE SCALE GENOMIC DNA]</scope>
    <source>
        <strain evidence="2 3">TBM-1</strain>
    </source>
</reference>